<protein>
    <submittedName>
        <fullName evidence="1">Uncharacterized protein</fullName>
    </submittedName>
</protein>
<evidence type="ECO:0000313" key="1">
    <source>
        <dbReference type="EMBL" id="RPB29342.1"/>
    </source>
</evidence>
<dbReference type="Proteomes" id="UP000267821">
    <property type="component" value="Unassembled WGS sequence"/>
</dbReference>
<dbReference type="InParanoid" id="A0A3N4M9Z6"/>
<dbReference type="EMBL" id="ML121527">
    <property type="protein sequence ID" value="RPB29342.1"/>
    <property type="molecule type" value="Genomic_DNA"/>
</dbReference>
<name>A0A3N4M9Z6_9PEZI</name>
<keyword evidence="2" id="KW-1185">Reference proteome</keyword>
<reference evidence="1 2" key="1">
    <citation type="journal article" date="2018" name="Nat. Ecol. Evol.">
        <title>Pezizomycetes genomes reveal the molecular basis of ectomycorrhizal truffle lifestyle.</title>
        <authorList>
            <person name="Murat C."/>
            <person name="Payen T."/>
            <person name="Noel B."/>
            <person name="Kuo A."/>
            <person name="Morin E."/>
            <person name="Chen J."/>
            <person name="Kohler A."/>
            <person name="Krizsan K."/>
            <person name="Balestrini R."/>
            <person name="Da Silva C."/>
            <person name="Montanini B."/>
            <person name="Hainaut M."/>
            <person name="Levati E."/>
            <person name="Barry K.W."/>
            <person name="Belfiori B."/>
            <person name="Cichocki N."/>
            <person name="Clum A."/>
            <person name="Dockter R.B."/>
            <person name="Fauchery L."/>
            <person name="Guy J."/>
            <person name="Iotti M."/>
            <person name="Le Tacon F."/>
            <person name="Lindquist E.A."/>
            <person name="Lipzen A."/>
            <person name="Malagnac F."/>
            <person name="Mello A."/>
            <person name="Molinier V."/>
            <person name="Miyauchi S."/>
            <person name="Poulain J."/>
            <person name="Riccioni C."/>
            <person name="Rubini A."/>
            <person name="Sitrit Y."/>
            <person name="Splivallo R."/>
            <person name="Traeger S."/>
            <person name="Wang M."/>
            <person name="Zifcakova L."/>
            <person name="Wipf D."/>
            <person name="Zambonelli A."/>
            <person name="Paolocci F."/>
            <person name="Nowrousian M."/>
            <person name="Ottonello S."/>
            <person name="Baldrian P."/>
            <person name="Spatafora J.W."/>
            <person name="Henrissat B."/>
            <person name="Nagy L.G."/>
            <person name="Aury J.M."/>
            <person name="Wincker P."/>
            <person name="Grigoriev I.V."/>
            <person name="Bonfante P."/>
            <person name="Martin F.M."/>
        </authorList>
    </citation>
    <scope>NUCLEOTIDE SEQUENCE [LARGE SCALE GENOMIC DNA]</scope>
    <source>
        <strain evidence="1 2">ATCC MYA-4762</strain>
    </source>
</reference>
<evidence type="ECO:0000313" key="2">
    <source>
        <dbReference type="Proteomes" id="UP000267821"/>
    </source>
</evidence>
<proteinExistence type="predicted"/>
<gene>
    <name evidence="1" type="ORF">L211DRAFT_4819</name>
</gene>
<organism evidence="1 2">
    <name type="scientific">Terfezia boudieri ATCC MYA-4762</name>
    <dbReference type="NCBI Taxonomy" id="1051890"/>
    <lineage>
        <taxon>Eukaryota</taxon>
        <taxon>Fungi</taxon>
        <taxon>Dikarya</taxon>
        <taxon>Ascomycota</taxon>
        <taxon>Pezizomycotina</taxon>
        <taxon>Pezizomycetes</taxon>
        <taxon>Pezizales</taxon>
        <taxon>Pezizaceae</taxon>
        <taxon>Terfezia</taxon>
    </lineage>
</organism>
<accession>A0A3N4M9Z6</accession>
<dbReference type="AlphaFoldDB" id="A0A3N4M9Z6"/>
<sequence length="61" mass="6930">MNIPSTRLGHSKFEGHPWSPVHRWAFHGLHLRLPKPNPIKAACVGQKGGERDYFLDKAQLT</sequence>